<comment type="caution">
    <text evidence="1">The sequence shown here is derived from an EMBL/GenBank/DDBJ whole genome shotgun (WGS) entry which is preliminary data.</text>
</comment>
<sequence>MDNPQHYQPLSHALNPPVHRSPQQYSSFNTSAADYAHGNRREEEEEEEEEVVEEELDDTVRRDGSAHSSPHSRPTAGPAAPSNPAGTGGNQSRPEHEIPEKRRPGRPKGSRNRKPRESGGSTASKSQFHSYPPPPTSAPQLPGVTPQNQQYYEFQWRVLNLCSEFYGAAEELVKGTPPMVIAQSYHMGPSSKVDPLNMLNEAKRICDSLLQNPSQLVGQPPPSVYPAMPYPTPLPPPAAVSAPPSTTSQTSPAPVITNPQTFVMSLGMPGTTTPMYPAMYPPPTRYPTAPYYQYAAPPGYFPPAPPQPQAGTSASAPPQYPSPAPTGAAPSTTATLNMSASNPGGASGAWAEEEVDRLKKLAEDSRTTTASGEIDWDWVVNQWGNSRTRHQILLKATSLGLKESTTRGVKRRREAEATPAAESSTSTAAQNAAAAANPAATLASPAQSHTTASTPSAQPSPAIQYRPPSTQAQPRQASASTSAAISRPATGPPTTAVNMPWPMPTVASATAPVITGPSGESEPQRTSYYRPRAGTSTKAQPSAVQSSHPYIYQTNGAASGSRDGRT</sequence>
<evidence type="ECO:0000313" key="2">
    <source>
        <dbReference type="Proteomes" id="UP000814033"/>
    </source>
</evidence>
<proteinExistence type="predicted"/>
<gene>
    <name evidence="1" type="ORF">FA95DRAFT_1577176</name>
</gene>
<name>A0ACB8R8I7_9AGAM</name>
<dbReference type="Proteomes" id="UP000814033">
    <property type="component" value="Unassembled WGS sequence"/>
</dbReference>
<evidence type="ECO:0000313" key="1">
    <source>
        <dbReference type="EMBL" id="KAI0040095.1"/>
    </source>
</evidence>
<organism evidence="1 2">
    <name type="scientific">Auriscalpium vulgare</name>
    <dbReference type="NCBI Taxonomy" id="40419"/>
    <lineage>
        <taxon>Eukaryota</taxon>
        <taxon>Fungi</taxon>
        <taxon>Dikarya</taxon>
        <taxon>Basidiomycota</taxon>
        <taxon>Agaricomycotina</taxon>
        <taxon>Agaricomycetes</taxon>
        <taxon>Russulales</taxon>
        <taxon>Auriscalpiaceae</taxon>
        <taxon>Auriscalpium</taxon>
    </lineage>
</organism>
<dbReference type="EMBL" id="MU276229">
    <property type="protein sequence ID" value="KAI0040095.1"/>
    <property type="molecule type" value="Genomic_DNA"/>
</dbReference>
<reference evidence="1" key="2">
    <citation type="journal article" date="2022" name="New Phytol.">
        <title>Evolutionary transition to the ectomycorrhizal habit in the genomes of a hyperdiverse lineage of mushroom-forming fungi.</title>
        <authorList>
            <person name="Looney B."/>
            <person name="Miyauchi S."/>
            <person name="Morin E."/>
            <person name="Drula E."/>
            <person name="Courty P.E."/>
            <person name="Kohler A."/>
            <person name="Kuo A."/>
            <person name="LaButti K."/>
            <person name="Pangilinan J."/>
            <person name="Lipzen A."/>
            <person name="Riley R."/>
            <person name="Andreopoulos W."/>
            <person name="He G."/>
            <person name="Johnson J."/>
            <person name="Nolan M."/>
            <person name="Tritt A."/>
            <person name="Barry K.W."/>
            <person name="Grigoriev I.V."/>
            <person name="Nagy L.G."/>
            <person name="Hibbett D."/>
            <person name="Henrissat B."/>
            <person name="Matheny P.B."/>
            <person name="Labbe J."/>
            <person name="Martin F.M."/>
        </authorList>
    </citation>
    <scope>NUCLEOTIDE SEQUENCE</scope>
    <source>
        <strain evidence="1">FP105234-sp</strain>
    </source>
</reference>
<accession>A0ACB8R8I7</accession>
<reference evidence="1" key="1">
    <citation type="submission" date="2021-02" db="EMBL/GenBank/DDBJ databases">
        <authorList>
            <consortium name="DOE Joint Genome Institute"/>
            <person name="Ahrendt S."/>
            <person name="Looney B.P."/>
            <person name="Miyauchi S."/>
            <person name="Morin E."/>
            <person name="Drula E."/>
            <person name="Courty P.E."/>
            <person name="Chicoki N."/>
            <person name="Fauchery L."/>
            <person name="Kohler A."/>
            <person name="Kuo A."/>
            <person name="Labutti K."/>
            <person name="Pangilinan J."/>
            <person name="Lipzen A."/>
            <person name="Riley R."/>
            <person name="Andreopoulos W."/>
            <person name="He G."/>
            <person name="Johnson J."/>
            <person name="Barry K.W."/>
            <person name="Grigoriev I.V."/>
            <person name="Nagy L."/>
            <person name="Hibbett D."/>
            <person name="Henrissat B."/>
            <person name="Matheny P.B."/>
            <person name="Labbe J."/>
            <person name="Martin F."/>
        </authorList>
    </citation>
    <scope>NUCLEOTIDE SEQUENCE</scope>
    <source>
        <strain evidence="1">FP105234-sp</strain>
    </source>
</reference>
<protein>
    <submittedName>
        <fullName evidence="1">Uncharacterized protein</fullName>
    </submittedName>
</protein>
<keyword evidence="2" id="KW-1185">Reference proteome</keyword>